<dbReference type="CDD" id="cd07377">
    <property type="entry name" value="WHTH_GntR"/>
    <property type="match status" value="1"/>
</dbReference>
<dbReference type="Gene3D" id="1.10.10.10">
    <property type="entry name" value="Winged helix-like DNA-binding domain superfamily/Winged helix DNA-binding domain"/>
    <property type="match status" value="1"/>
</dbReference>
<dbReference type="InterPro" id="IPR000524">
    <property type="entry name" value="Tscrpt_reg_HTH_GntR"/>
</dbReference>
<evidence type="ECO:0000256" key="2">
    <source>
        <dbReference type="ARBA" id="ARBA00023125"/>
    </source>
</evidence>
<dbReference type="InterPro" id="IPR036388">
    <property type="entry name" value="WH-like_DNA-bd_sf"/>
</dbReference>
<keyword evidence="2" id="KW-0238">DNA-binding</keyword>
<evidence type="ECO:0000313" key="6">
    <source>
        <dbReference type="EMBL" id="GAA0391587.1"/>
    </source>
</evidence>
<evidence type="ECO:0000256" key="1">
    <source>
        <dbReference type="ARBA" id="ARBA00023015"/>
    </source>
</evidence>
<evidence type="ECO:0000256" key="4">
    <source>
        <dbReference type="SAM" id="MobiDB-lite"/>
    </source>
</evidence>
<dbReference type="Pfam" id="PF00392">
    <property type="entry name" value="GntR"/>
    <property type="match status" value="1"/>
</dbReference>
<name>A0ABN0YD79_9ACTN</name>
<dbReference type="SUPFAM" id="SSF64288">
    <property type="entry name" value="Chorismate lyase-like"/>
    <property type="match status" value="1"/>
</dbReference>
<protein>
    <submittedName>
        <fullName evidence="6">GntR family transcriptional regulator</fullName>
    </submittedName>
</protein>
<gene>
    <name evidence="6" type="ORF">GCM10010357_10370</name>
</gene>
<dbReference type="PROSITE" id="PS50949">
    <property type="entry name" value="HTH_GNTR"/>
    <property type="match status" value="1"/>
</dbReference>
<dbReference type="InterPro" id="IPR036390">
    <property type="entry name" value="WH_DNA-bd_sf"/>
</dbReference>
<dbReference type="InterPro" id="IPR011663">
    <property type="entry name" value="UTRA"/>
</dbReference>
<keyword evidence="1" id="KW-0805">Transcription regulation</keyword>
<accession>A0ABN0YD79</accession>
<dbReference type="EMBL" id="BAAABX010000009">
    <property type="protein sequence ID" value="GAA0391587.1"/>
    <property type="molecule type" value="Genomic_DNA"/>
</dbReference>
<dbReference type="SMART" id="SM00866">
    <property type="entry name" value="UTRA"/>
    <property type="match status" value="1"/>
</dbReference>
<dbReference type="PANTHER" id="PTHR44846:SF17">
    <property type="entry name" value="GNTR-FAMILY TRANSCRIPTIONAL REGULATOR"/>
    <property type="match status" value="1"/>
</dbReference>
<feature type="compositionally biased region" description="Basic and acidic residues" evidence="4">
    <location>
        <begin position="101"/>
        <end position="115"/>
    </location>
</feature>
<organism evidence="6 7">
    <name type="scientific">Streptomyces luteireticuli</name>
    <dbReference type="NCBI Taxonomy" id="173858"/>
    <lineage>
        <taxon>Bacteria</taxon>
        <taxon>Bacillati</taxon>
        <taxon>Actinomycetota</taxon>
        <taxon>Actinomycetes</taxon>
        <taxon>Kitasatosporales</taxon>
        <taxon>Streptomycetaceae</taxon>
        <taxon>Streptomyces</taxon>
    </lineage>
</organism>
<dbReference type="Pfam" id="PF07702">
    <property type="entry name" value="UTRA"/>
    <property type="match status" value="1"/>
</dbReference>
<comment type="caution">
    <text evidence="6">The sequence shown here is derived from an EMBL/GenBank/DDBJ whole genome shotgun (WGS) entry which is preliminary data.</text>
</comment>
<dbReference type="InterPro" id="IPR050679">
    <property type="entry name" value="Bact_HTH_transcr_reg"/>
</dbReference>
<reference evidence="6 7" key="1">
    <citation type="journal article" date="2019" name="Int. J. Syst. Evol. Microbiol.">
        <title>The Global Catalogue of Microorganisms (GCM) 10K type strain sequencing project: providing services to taxonomists for standard genome sequencing and annotation.</title>
        <authorList>
            <consortium name="The Broad Institute Genomics Platform"/>
            <consortium name="The Broad Institute Genome Sequencing Center for Infectious Disease"/>
            <person name="Wu L."/>
            <person name="Ma J."/>
        </authorList>
    </citation>
    <scope>NUCLEOTIDE SEQUENCE [LARGE SCALE GENOMIC DNA]</scope>
    <source>
        <strain evidence="6 7">JCM 4788</strain>
    </source>
</reference>
<feature type="region of interest" description="Disordered" evidence="4">
    <location>
        <begin position="91"/>
        <end position="115"/>
    </location>
</feature>
<dbReference type="SUPFAM" id="SSF46785">
    <property type="entry name" value="Winged helix' DNA-binding domain"/>
    <property type="match status" value="1"/>
</dbReference>
<keyword evidence="7" id="KW-1185">Reference proteome</keyword>
<keyword evidence="3" id="KW-0804">Transcription</keyword>
<dbReference type="SMART" id="SM00345">
    <property type="entry name" value="HTH_GNTR"/>
    <property type="match status" value="1"/>
</dbReference>
<evidence type="ECO:0000259" key="5">
    <source>
        <dbReference type="PROSITE" id="PS50949"/>
    </source>
</evidence>
<feature type="domain" description="HTH gntR-type" evidence="5">
    <location>
        <begin position="10"/>
        <end position="78"/>
    </location>
</feature>
<dbReference type="Gene3D" id="3.40.1410.10">
    <property type="entry name" value="Chorismate lyase-like"/>
    <property type="match status" value="1"/>
</dbReference>
<sequence length="254" mass="27605">MGVDVAFGDQPAYLRVAGDLRQKIVAGELPPHTRLPSQARIREQYGVSDTVALEARKVLMAEGLVEGRSGSGTYVRERPERRLVVRTGYRSAGESTPFRQEQADPRVKGTWESRSEQAGATAAVAERLRISAGDKVMRTDYLFRCTGEPAMLSTSWEPLALTGRTPVMLPEEGPLAGRGVVERMAAIDLVVDNVTEEVSARPGLAQETLALGGVPGHWVLVVSRTYFAGGCPVETADVVMLAERHRVAYHLPVK</sequence>
<proteinExistence type="predicted"/>
<evidence type="ECO:0000256" key="3">
    <source>
        <dbReference type="ARBA" id="ARBA00023163"/>
    </source>
</evidence>
<dbReference type="PANTHER" id="PTHR44846">
    <property type="entry name" value="MANNOSYL-D-GLYCERATE TRANSPORT/METABOLISM SYSTEM REPRESSOR MNGR-RELATED"/>
    <property type="match status" value="1"/>
</dbReference>
<dbReference type="Proteomes" id="UP001500879">
    <property type="component" value="Unassembled WGS sequence"/>
</dbReference>
<evidence type="ECO:0000313" key="7">
    <source>
        <dbReference type="Proteomes" id="UP001500879"/>
    </source>
</evidence>
<dbReference type="InterPro" id="IPR028978">
    <property type="entry name" value="Chorismate_lyase_/UTRA_dom_sf"/>
</dbReference>